<reference evidence="2" key="1">
    <citation type="submission" date="2021-09" db="EMBL/GenBank/DDBJ databases">
        <title>The genome of Mauremys mutica provides insights into the evolution of semi-aquatic lifestyle.</title>
        <authorList>
            <person name="Gong S."/>
            <person name="Gao Y."/>
        </authorList>
    </citation>
    <scope>NUCLEOTIDE SEQUENCE</scope>
    <source>
        <strain evidence="2">MM-2020</strain>
        <tissue evidence="2">Muscle</tissue>
    </source>
</reference>
<comment type="caution">
    <text evidence="2">The sequence shown here is derived from an EMBL/GenBank/DDBJ whole genome shotgun (WGS) entry which is preliminary data.</text>
</comment>
<feature type="compositionally biased region" description="Basic and acidic residues" evidence="1">
    <location>
        <begin position="72"/>
        <end position="86"/>
    </location>
</feature>
<evidence type="ECO:0000313" key="2">
    <source>
        <dbReference type="EMBL" id="KAH1173042.1"/>
    </source>
</evidence>
<dbReference type="AlphaFoldDB" id="A0A9D3X5A9"/>
<dbReference type="EMBL" id="JAHDVG010000482">
    <property type="protein sequence ID" value="KAH1173042.1"/>
    <property type="molecule type" value="Genomic_DNA"/>
</dbReference>
<name>A0A9D3X5A9_9SAUR</name>
<organism evidence="2 3">
    <name type="scientific">Mauremys mutica</name>
    <name type="common">yellowpond turtle</name>
    <dbReference type="NCBI Taxonomy" id="74926"/>
    <lineage>
        <taxon>Eukaryota</taxon>
        <taxon>Metazoa</taxon>
        <taxon>Chordata</taxon>
        <taxon>Craniata</taxon>
        <taxon>Vertebrata</taxon>
        <taxon>Euteleostomi</taxon>
        <taxon>Archelosauria</taxon>
        <taxon>Testudinata</taxon>
        <taxon>Testudines</taxon>
        <taxon>Cryptodira</taxon>
        <taxon>Durocryptodira</taxon>
        <taxon>Testudinoidea</taxon>
        <taxon>Geoemydidae</taxon>
        <taxon>Geoemydinae</taxon>
        <taxon>Mauremys</taxon>
    </lineage>
</organism>
<feature type="compositionally biased region" description="Basic and acidic residues" evidence="1">
    <location>
        <begin position="130"/>
        <end position="141"/>
    </location>
</feature>
<evidence type="ECO:0000256" key="1">
    <source>
        <dbReference type="SAM" id="MobiDB-lite"/>
    </source>
</evidence>
<protein>
    <submittedName>
        <fullName evidence="2">Uncharacterized protein</fullName>
    </submittedName>
</protein>
<accession>A0A9D3X5A9</accession>
<sequence>MPLGEGNTAPFLCAEVCQLLQTGGMLSVKGSGSIRCELMRQEGGEECEECRCLCRTPFSRLASPGRPECIKAARRPASEPENKSPARETGPWRDQALGQTQLHTAAPRLTLPPPAGRTSRGAFAPSIAESRCRAWPHDRDPAASPWRCLSRSSAGRCPARTAAGSASAGRGRPPRARLG</sequence>
<proteinExistence type="predicted"/>
<gene>
    <name evidence="2" type="ORF">KIL84_016881</name>
</gene>
<feature type="region of interest" description="Disordered" evidence="1">
    <location>
        <begin position="72"/>
        <end position="179"/>
    </location>
</feature>
<evidence type="ECO:0000313" key="3">
    <source>
        <dbReference type="Proteomes" id="UP000827986"/>
    </source>
</evidence>
<keyword evidence="3" id="KW-1185">Reference proteome</keyword>
<feature type="compositionally biased region" description="Low complexity" evidence="1">
    <location>
        <begin position="158"/>
        <end position="171"/>
    </location>
</feature>
<dbReference type="Proteomes" id="UP000827986">
    <property type="component" value="Unassembled WGS sequence"/>
</dbReference>